<gene>
    <name evidence="1" type="ORF">BN000_03530</name>
</gene>
<evidence type="ECO:0000313" key="2">
    <source>
        <dbReference type="Proteomes" id="UP000199087"/>
    </source>
</evidence>
<dbReference type="Proteomes" id="UP000199087">
    <property type="component" value="Unassembled WGS sequence"/>
</dbReference>
<protein>
    <submittedName>
        <fullName evidence="1">Glutathione synthetase ATP-binding domain-like protein</fullName>
    </submittedName>
</protein>
<dbReference type="InterPro" id="IPR026838">
    <property type="entry name" value="YheC/D"/>
</dbReference>
<evidence type="ECO:0000313" key="1">
    <source>
        <dbReference type="EMBL" id="CRK83559.1"/>
    </source>
</evidence>
<dbReference type="EMBL" id="CVRB01000003">
    <property type="protein sequence ID" value="CRK83559.1"/>
    <property type="molecule type" value="Genomic_DNA"/>
</dbReference>
<keyword evidence="2" id="KW-1185">Reference proteome</keyword>
<keyword evidence="1" id="KW-0067">ATP-binding</keyword>
<sequence>MITFGIMTLNMESETSYIDQIAKLADSCEMECFRFIPSKINPHTLLVKGKKFNAKDQTWAEGEFPIPSILYDRCFYGDDEHSKQCIPIVSWLKCRNDITFLGYGLPNKLELYNVLKNSVLTPYLPPTMKVSNPGEVLKELKIRNRIILKPISGSQGYGIYYVKQNDKSFHVKTEKQKKIISHIFQNELKLNHWLNSLMVQRDYLLQPFLELANDHLQPFDIRILIQKNEHGDWVTRGKGVRQGTTGGILSNLSSGGSVIRFADWLAFLPPAKREYIRNELTFITANLPRLLEQEFLPLFELGVDIGVARNGAIWILDVNSKPGRKVILETKPELKETLYLAPLLYGKHISKLEQTERKSSYATTLFS</sequence>
<accession>A0A0U1NZU5</accession>
<dbReference type="SUPFAM" id="SSF56059">
    <property type="entry name" value="Glutathione synthetase ATP-binding domain-like"/>
    <property type="match status" value="1"/>
</dbReference>
<dbReference type="GO" id="GO:0005524">
    <property type="term" value="F:ATP binding"/>
    <property type="evidence" value="ECO:0007669"/>
    <property type="project" value="UniProtKB-KW"/>
</dbReference>
<dbReference type="Pfam" id="PF14398">
    <property type="entry name" value="ATPgrasp_YheCD"/>
    <property type="match status" value="1"/>
</dbReference>
<dbReference type="AlphaFoldDB" id="A0A0U1NZU5"/>
<proteinExistence type="predicted"/>
<dbReference type="InterPro" id="IPR013815">
    <property type="entry name" value="ATP_grasp_subdomain_1"/>
</dbReference>
<dbReference type="OrthoDB" id="7869153at2"/>
<dbReference type="Gene3D" id="3.30.1490.20">
    <property type="entry name" value="ATP-grasp fold, A domain"/>
    <property type="match status" value="1"/>
</dbReference>
<organism evidence="1 2">
    <name type="scientific">Neobacillus massiliamazoniensis</name>
    <dbReference type="NCBI Taxonomy" id="1499688"/>
    <lineage>
        <taxon>Bacteria</taxon>
        <taxon>Bacillati</taxon>
        <taxon>Bacillota</taxon>
        <taxon>Bacilli</taxon>
        <taxon>Bacillales</taxon>
        <taxon>Bacillaceae</taxon>
        <taxon>Neobacillus</taxon>
    </lineage>
</organism>
<dbReference type="STRING" id="1499688.BN000_03530"/>
<keyword evidence="1" id="KW-0547">Nucleotide-binding</keyword>
<name>A0A0U1NZU5_9BACI</name>
<reference evidence="2" key="1">
    <citation type="submission" date="2015-05" db="EMBL/GenBank/DDBJ databases">
        <authorList>
            <person name="Urmite Genomes"/>
        </authorList>
    </citation>
    <scope>NUCLEOTIDE SEQUENCE [LARGE SCALE GENOMIC DNA]</scope>
    <source>
        <strain evidence="2">LF1</strain>
    </source>
</reference>
<dbReference type="RefSeq" id="WP_090636222.1">
    <property type="nucleotide sequence ID" value="NZ_CVRB01000003.1"/>
</dbReference>